<gene>
    <name evidence="2" type="ORF">TEOVI_000501600</name>
</gene>
<dbReference type="VEuPathDB" id="TriTrypDB:TEOVI_000501600"/>
<evidence type="ECO:0000313" key="2">
    <source>
        <dbReference type="EMBL" id="SCU67339.1"/>
    </source>
</evidence>
<feature type="region of interest" description="Disordered" evidence="1">
    <location>
        <begin position="153"/>
        <end position="189"/>
    </location>
</feature>
<organism evidence="2 3">
    <name type="scientific">Trypanosoma equiperdum</name>
    <dbReference type="NCBI Taxonomy" id="5694"/>
    <lineage>
        <taxon>Eukaryota</taxon>
        <taxon>Discoba</taxon>
        <taxon>Euglenozoa</taxon>
        <taxon>Kinetoplastea</taxon>
        <taxon>Metakinetoplastina</taxon>
        <taxon>Trypanosomatida</taxon>
        <taxon>Trypanosomatidae</taxon>
        <taxon>Trypanosoma</taxon>
    </lineage>
</organism>
<dbReference type="EMBL" id="CZPT02000727">
    <property type="protein sequence ID" value="SCU67339.1"/>
    <property type="molecule type" value="Genomic_DNA"/>
</dbReference>
<dbReference type="InterPro" id="IPR052695">
    <property type="entry name" value="Kinetoplast-DNA-binding"/>
</dbReference>
<dbReference type="PANTHER" id="PTHR37564:SF4">
    <property type="entry name" value="DNA-ASSOCIATED PROTEIN, PUTATIVE-RELATED"/>
    <property type="match status" value="1"/>
</dbReference>
<dbReference type="SMR" id="A0A1G4I686"/>
<protein>
    <submittedName>
        <fullName evidence="2">Kinetoplast-associated protein 3, putative</fullName>
    </submittedName>
</protein>
<feature type="region of interest" description="Disordered" evidence="1">
    <location>
        <begin position="267"/>
        <end position="324"/>
    </location>
</feature>
<name>A0A1G4I686_TRYEQ</name>
<reference evidence="2" key="1">
    <citation type="submission" date="2016-09" db="EMBL/GenBank/DDBJ databases">
        <authorList>
            <person name="Hebert L."/>
            <person name="Moumen B."/>
        </authorList>
    </citation>
    <scope>NUCLEOTIDE SEQUENCE [LARGE SCALE GENOMIC DNA]</scope>
    <source>
        <strain evidence="2">OVI</strain>
    </source>
</reference>
<feature type="region of interest" description="Disordered" evidence="1">
    <location>
        <begin position="227"/>
        <end position="254"/>
    </location>
</feature>
<dbReference type="PANTHER" id="PTHR37564">
    <property type="entry name" value="KINETOPLAST DNA-ASSOCIATED PROTEIN"/>
    <property type="match status" value="1"/>
</dbReference>
<dbReference type="AlphaFoldDB" id="A0A1G4I686"/>
<evidence type="ECO:0000313" key="3">
    <source>
        <dbReference type="Proteomes" id="UP000195570"/>
    </source>
</evidence>
<sequence>MLFRTVKLLRVSPFSVFMKDLKKTGELRNMSLANGARVASRMYRNLTPSQMRSLQERASKITYPALKAFNDFQRRECRNLTHMTNAERQRVVGEMWRKSAKRRELQLKKIQAKSRERREERKLRMQDEMKKRLFPTVRKYRIHKVDPADIKRPGFPDITASKKVKGGTMSKKSDRNRGTNKGKGVGTGKVVSMGKSAVRDKIAGTSRSANVSRVINTGRGAIKGKIASVRKAPSMSESMSKSKGKLTSPSKGAPVNLMKVRGRVPAAGKPGLKEVTNERRATRGSQTVRDVIIGRDAKRRLAVSRGVKNLKKNKESRKPPVRRR</sequence>
<feature type="compositionally biased region" description="Basic residues" evidence="1">
    <location>
        <begin position="297"/>
        <end position="311"/>
    </location>
</feature>
<evidence type="ECO:0000256" key="1">
    <source>
        <dbReference type="SAM" id="MobiDB-lite"/>
    </source>
</evidence>
<feature type="compositionally biased region" description="Basic and acidic residues" evidence="1">
    <location>
        <begin position="271"/>
        <end position="281"/>
    </location>
</feature>
<accession>A0A1G4I686</accession>
<proteinExistence type="predicted"/>
<dbReference type="GeneID" id="92378956"/>
<comment type="caution">
    <text evidence="2">The sequence shown here is derived from an EMBL/GenBank/DDBJ whole genome shotgun (WGS) entry which is preliminary data.</text>
</comment>
<dbReference type="Proteomes" id="UP000195570">
    <property type="component" value="Unassembled WGS sequence"/>
</dbReference>
<keyword evidence="3" id="KW-1185">Reference proteome</keyword>
<dbReference type="RefSeq" id="XP_067078668.1">
    <property type="nucleotide sequence ID" value="XM_067222567.1"/>
</dbReference>